<evidence type="ECO:0000256" key="4">
    <source>
        <dbReference type="ARBA" id="ARBA00023235"/>
    </source>
</evidence>
<proteinExistence type="predicted"/>
<reference evidence="10 11" key="1">
    <citation type="submission" date="2020-10" db="EMBL/GenBank/DDBJ databases">
        <title>Connecting structure to function with the recovery of over 1000 high-quality activated sludge metagenome-assembled genomes encoding full-length rRNA genes using long-read sequencing.</title>
        <authorList>
            <person name="Singleton C.M."/>
            <person name="Petriglieri F."/>
            <person name="Kristensen J.M."/>
            <person name="Kirkegaard R.H."/>
            <person name="Michaelsen T.Y."/>
            <person name="Andersen M.H."/>
            <person name="Karst S.M."/>
            <person name="Dueholm M.S."/>
            <person name="Nielsen P.H."/>
            <person name="Albertsen M."/>
        </authorList>
    </citation>
    <scope>NUCLEOTIDE SEQUENCE [LARGE SCALE GENOMIC DNA]</scope>
    <source>
        <strain evidence="7">AalE_18-Q3-R2-46_BAT3C.188</strain>
        <strain evidence="8">Ega_18-Q3-R5-49_MAXAC.001</strain>
        <strain evidence="9">Ribe_18-Q3-R11-54_MAXAC.001</strain>
    </source>
</reference>
<protein>
    <recommendedName>
        <fullName evidence="2 5">peptidylprolyl isomerase</fullName>
        <ecNumber evidence="2 5">5.2.1.8</ecNumber>
    </recommendedName>
</protein>
<dbReference type="SUPFAM" id="SSF54534">
    <property type="entry name" value="FKBP-like"/>
    <property type="match status" value="2"/>
</dbReference>
<dbReference type="Proteomes" id="UP000726105">
    <property type="component" value="Unassembled WGS sequence"/>
</dbReference>
<evidence type="ECO:0000313" key="10">
    <source>
        <dbReference type="Proteomes" id="UP000718281"/>
    </source>
</evidence>
<feature type="domain" description="PPIase FKBP-type" evidence="6">
    <location>
        <begin position="268"/>
        <end position="357"/>
    </location>
</feature>
<dbReference type="InterPro" id="IPR044609">
    <property type="entry name" value="FKBP2/11"/>
</dbReference>
<name>A0A935CCS0_9MICO</name>
<evidence type="ECO:0000256" key="2">
    <source>
        <dbReference type="ARBA" id="ARBA00013194"/>
    </source>
</evidence>
<gene>
    <name evidence="7" type="ORF">IPF40_03565</name>
    <name evidence="8" type="ORF">IPI13_04705</name>
    <name evidence="9" type="ORF">IPP00_06870</name>
</gene>
<evidence type="ECO:0000259" key="6">
    <source>
        <dbReference type="PROSITE" id="PS50059"/>
    </source>
</evidence>
<dbReference type="AlphaFoldDB" id="A0A935CCS0"/>
<dbReference type="InterPro" id="IPR001179">
    <property type="entry name" value="PPIase_FKBP_dom"/>
</dbReference>
<dbReference type="PANTHER" id="PTHR45779">
    <property type="entry name" value="PEPTIDYLPROLYL ISOMERASE"/>
    <property type="match status" value="1"/>
</dbReference>
<dbReference type="EMBL" id="JADJIB010000002">
    <property type="protein sequence ID" value="MBK7272478.1"/>
    <property type="molecule type" value="Genomic_DNA"/>
</dbReference>
<dbReference type="EMBL" id="JADKGK010000014">
    <property type="protein sequence ID" value="MBL0003710.1"/>
    <property type="molecule type" value="Genomic_DNA"/>
</dbReference>
<dbReference type="PROSITE" id="PS50059">
    <property type="entry name" value="FKBP_PPIASE"/>
    <property type="match status" value="2"/>
</dbReference>
<organism evidence="7 10">
    <name type="scientific">Candidatus Phosphoribacter hodrii</name>
    <dbReference type="NCBI Taxonomy" id="2953743"/>
    <lineage>
        <taxon>Bacteria</taxon>
        <taxon>Bacillati</taxon>
        <taxon>Actinomycetota</taxon>
        <taxon>Actinomycetes</taxon>
        <taxon>Micrococcales</taxon>
        <taxon>Dermatophilaceae</taxon>
        <taxon>Candidatus Phosphoribacter</taxon>
    </lineage>
</organism>
<evidence type="ECO:0000256" key="1">
    <source>
        <dbReference type="ARBA" id="ARBA00000971"/>
    </source>
</evidence>
<evidence type="ECO:0000313" key="8">
    <source>
        <dbReference type="EMBL" id="MBK7272478.1"/>
    </source>
</evidence>
<evidence type="ECO:0000256" key="5">
    <source>
        <dbReference type="PROSITE-ProRule" id="PRU00277"/>
    </source>
</evidence>
<dbReference type="EMBL" id="JADIXZ010000003">
    <property type="protein sequence ID" value="MBK6300153.1"/>
    <property type="molecule type" value="Genomic_DNA"/>
</dbReference>
<accession>A0A935CCS0</accession>
<dbReference type="EC" id="5.2.1.8" evidence="2 5"/>
<comment type="caution">
    <text evidence="7">The sequence shown here is derived from an EMBL/GenBank/DDBJ whole genome shotgun (WGS) entry which is preliminary data.</text>
</comment>
<dbReference type="Gene3D" id="3.10.50.40">
    <property type="match status" value="2"/>
</dbReference>
<dbReference type="GO" id="GO:0003755">
    <property type="term" value="F:peptidyl-prolyl cis-trans isomerase activity"/>
    <property type="evidence" value="ECO:0007669"/>
    <property type="project" value="UniProtKB-KW"/>
</dbReference>
<dbReference type="Proteomes" id="UP000718281">
    <property type="component" value="Unassembled WGS sequence"/>
</dbReference>
<evidence type="ECO:0000313" key="7">
    <source>
        <dbReference type="EMBL" id="MBK6300153.1"/>
    </source>
</evidence>
<dbReference type="Proteomes" id="UP000886632">
    <property type="component" value="Unassembled WGS sequence"/>
</dbReference>
<evidence type="ECO:0000313" key="11">
    <source>
        <dbReference type="Proteomes" id="UP000726105"/>
    </source>
</evidence>
<dbReference type="Pfam" id="PF00254">
    <property type="entry name" value="FKBP_C"/>
    <property type="match status" value="2"/>
</dbReference>
<keyword evidence="3 5" id="KW-0697">Rotamase</keyword>
<evidence type="ECO:0000313" key="9">
    <source>
        <dbReference type="EMBL" id="MBL0003710.1"/>
    </source>
</evidence>
<dbReference type="InterPro" id="IPR046357">
    <property type="entry name" value="PPIase_dom_sf"/>
</dbReference>
<keyword evidence="4 5" id="KW-0413">Isomerase</keyword>
<evidence type="ECO:0000256" key="3">
    <source>
        <dbReference type="ARBA" id="ARBA00023110"/>
    </source>
</evidence>
<dbReference type="PANTHER" id="PTHR45779:SF7">
    <property type="entry name" value="PEPTIDYLPROLYL ISOMERASE"/>
    <property type="match status" value="1"/>
</dbReference>
<sequence>MPQPYAAHRLRAQTLRPRPHLSVVGLAVTALVALTACSSSTGSSTPTGTRAATATATATASAAPTGPLGSAADQAVLDTITVGTAASGIAPTITLPTTPVSVSITSRKILTPGGGALSAIGGLVRANILLVKASDGTTLDSTYEGSPQSFALNPKNYLPGLANGLAGLNLGSRILLAIPASEGFGTAGRPDLGISGTETLVMVVDIVDVANAIPQATGTPVAPVTGQPTVTFDPTTGPTITIPAGAAAPTTLVNQNLIEGSGTKVTEGMFLQVHYTGVLWKDGSVFDSSWPRAQYYTFQTGTNSVIPAWDKGLVGHTVGSRVLLVVPPADGYGPDGNPPKIAGTDTLVFVVDILAAA</sequence>
<feature type="domain" description="PPIase FKBP-type" evidence="6">
    <location>
        <begin position="121"/>
        <end position="210"/>
    </location>
</feature>
<comment type="catalytic activity">
    <reaction evidence="1 5">
        <text>[protein]-peptidylproline (omega=180) = [protein]-peptidylproline (omega=0)</text>
        <dbReference type="Rhea" id="RHEA:16237"/>
        <dbReference type="Rhea" id="RHEA-COMP:10747"/>
        <dbReference type="Rhea" id="RHEA-COMP:10748"/>
        <dbReference type="ChEBI" id="CHEBI:83833"/>
        <dbReference type="ChEBI" id="CHEBI:83834"/>
        <dbReference type="EC" id="5.2.1.8"/>
    </reaction>
</comment>